<feature type="region of interest" description="Disordered" evidence="1">
    <location>
        <begin position="1"/>
        <end position="96"/>
    </location>
</feature>
<reference evidence="2 3" key="1">
    <citation type="submission" date="2021-08" db="EMBL/GenBank/DDBJ databases">
        <title>Draft Genome Sequence of Phanerochaete sordida strain YK-624.</title>
        <authorList>
            <person name="Mori T."/>
            <person name="Dohra H."/>
            <person name="Suzuki T."/>
            <person name="Kawagishi H."/>
            <person name="Hirai H."/>
        </authorList>
    </citation>
    <scope>NUCLEOTIDE SEQUENCE [LARGE SCALE GENOMIC DNA]</scope>
    <source>
        <strain evidence="2 3">YK-624</strain>
    </source>
</reference>
<feature type="compositionally biased region" description="Basic and acidic residues" evidence="1">
    <location>
        <begin position="64"/>
        <end position="78"/>
    </location>
</feature>
<protein>
    <submittedName>
        <fullName evidence="2">Uncharacterized protein</fullName>
    </submittedName>
</protein>
<dbReference type="Proteomes" id="UP000703269">
    <property type="component" value="Unassembled WGS sequence"/>
</dbReference>
<gene>
    <name evidence="2" type="ORF">PsYK624_101040</name>
</gene>
<dbReference type="EMBL" id="BPQB01000036">
    <property type="protein sequence ID" value="GJE93939.1"/>
    <property type="molecule type" value="Genomic_DNA"/>
</dbReference>
<keyword evidence="3" id="KW-1185">Reference proteome</keyword>
<sequence length="227" mass="25707">MYEGQWRHQGLRARCDEREQKSQASGVPKMLGTYGSWHRHDIQRSGVAGGTHEAERSATLNPDDQLHTTARERGRQRTAEAASENEIQHTLKSGSEVPAECTRRDDILLERLHWQLPSKPAARVLSGCHSTRRQADLSDMRCCSRECSRLVRMFALQSSRSFVIDSCGNATHCVHRWCKAIARAKPVVLQNASRMLYQSGSPEIALIDMLMYLRREVAEEYTSAGDR</sequence>
<proteinExistence type="predicted"/>
<comment type="caution">
    <text evidence="2">The sequence shown here is derived from an EMBL/GenBank/DDBJ whole genome shotgun (WGS) entry which is preliminary data.</text>
</comment>
<evidence type="ECO:0000313" key="3">
    <source>
        <dbReference type="Proteomes" id="UP000703269"/>
    </source>
</evidence>
<evidence type="ECO:0000313" key="2">
    <source>
        <dbReference type="EMBL" id="GJE93939.1"/>
    </source>
</evidence>
<evidence type="ECO:0000256" key="1">
    <source>
        <dbReference type="SAM" id="MobiDB-lite"/>
    </source>
</evidence>
<organism evidence="2 3">
    <name type="scientific">Phanerochaete sordida</name>
    <dbReference type="NCBI Taxonomy" id="48140"/>
    <lineage>
        <taxon>Eukaryota</taxon>
        <taxon>Fungi</taxon>
        <taxon>Dikarya</taxon>
        <taxon>Basidiomycota</taxon>
        <taxon>Agaricomycotina</taxon>
        <taxon>Agaricomycetes</taxon>
        <taxon>Polyporales</taxon>
        <taxon>Phanerochaetaceae</taxon>
        <taxon>Phanerochaete</taxon>
    </lineage>
</organism>
<dbReference type="AlphaFoldDB" id="A0A9P3LGS5"/>
<accession>A0A9P3LGS5</accession>
<name>A0A9P3LGS5_9APHY</name>